<evidence type="ECO:0000313" key="3">
    <source>
        <dbReference type="Proteomes" id="UP001280156"/>
    </source>
</evidence>
<keyword evidence="1" id="KW-0472">Membrane</keyword>
<sequence>MASRVAQFYHITLVTVLVGCIAAPVSYAAATLPRSAEQLTTYLPRSHLAGDQIEILVTRWFGQIEESDVDGSIAAIEFLRGAPPAFAKLAIKKLRDSDILEKVFMAANDVQKDRLRNSTVINENQLRDLLWRDYLAMLQAAFAEKGDAGTTTALFLVANVSAMRLLPAPIADAYLSALQDDALNGQLRDEIAAMLRGRWAELRPQKEKLRAWSKVGAGASVAGDVRRRLGLSVLARLGEPLSDLEINDVAAEGPADFLAMVAARPTIAQAHIPQLVGILRDVSDPELWTAAHAALQTADPVALSAFYAGVDQQSAENWSPATLDRFIRFADSQEITAFKNWTAAGKAVDCDGLRWRLSLLQRQTSARDLRFGQAWNLLTKGTVCENDLSSEIDDALTSIGGDQLASLLVGAIDKEGPGQLANMTLVLPQVSRSMAGLLDDRLASRDLAAAKRLMDIGVIPSSIGLDQRNYWSQVFGLPSRDKLDVVDLRALQAVDQPPAEALSAAEALAGSDSANVTVRNAALMALAAHVPETDKAEALLTAARSGNPAIARPAIILLARTYDEAKVGAGLPLPEEENMSTMRTWPDVSSDAGVLLKTLVRYDAKFARDYAETLDTRNYALEPGSTCLALAQSPAIDAGLLARILNIAIGNADVAGQNVALACVSTLSRPGSATALLSEAWRNVVATEPTITLDALKSLWEDEGFRAVARSELEIKIGQIAGRLAQNAPLSTETMNALGYWKQELVAIDPAEAQAISTELNKRRLYAFLALVPSVLIVHLLLWALLLTAYPRFAWVQAVVFWNPIVRRLLGLGYIDLVLLHVGFARRRIFAPFKDSLLGDILSENRNQLDRISYFTDSRVWHRPRVDAWHAGAASAVGADQPILQALSRHKGRVLLLGKSGLGKSSFLRFSLAARARQGRDVIAYLRADQCRNGVEAQLEERLNGLARASDLLGAMIYAGRIFIYIDGYNEVDLATQDAITGFLARYPFANILIASQITLRGFSTIETFEMIPLAGEAIRNFLVSRELILTENVPVGGELFEKVAVSFLADIDTRSRDDAEKKAFDDILSNPMDLTSVAILLGDGRTPDLFALEAQQLEGIVQKLAATGQKFRTEAFSKALLDQRLQDQEDLQKLPFRPEVAALVTGKMAIVRTDADDAGSVAAQEIRFRHDRIRDYFTHFAFLAFPAEKQAEFAEDARFAGVFPYLARALPQSEAEALRERLITRAADLDDHRVSDSFVREFSWRQKISTQDPDWLPDYDVPTVREADSRLFELTGRRHEIDQEVNANRDIISRSRAMTRILAAADPNFLKDAAVAILLEMGADVESADEGASRAQLRSPDGVSFRVVGLSQPGAIKSFHVEVLVARFTGSTTIPYVVTNARALEDPKTRGEDLDRHDRQALLNVGAYVISARALYDAFVEAQGLSSQRSFWQFVLPISKQMGAGT</sequence>
<accession>A0ABU4YJD5</accession>
<dbReference type="SUPFAM" id="SSF52540">
    <property type="entry name" value="P-loop containing nucleoside triphosphate hydrolases"/>
    <property type="match status" value="1"/>
</dbReference>
<evidence type="ECO:0000256" key="1">
    <source>
        <dbReference type="SAM" id="Phobius"/>
    </source>
</evidence>
<name>A0ABU4YJD5_9HYPH</name>
<comment type="caution">
    <text evidence="2">The sequence shown here is derived from an EMBL/GenBank/DDBJ whole genome shotgun (WGS) entry which is preliminary data.</text>
</comment>
<feature type="transmembrane region" description="Helical" evidence="1">
    <location>
        <begin position="765"/>
        <end position="793"/>
    </location>
</feature>
<proteinExistence type="predicted"/>
<protein>
    <recommendedName>
        <fullName evidence="4">PBS lyase</fullName>
    </recommendedName>
</protein>
<dbReference type="EMBL" id="JAVIIV010000011">
    <property type="protein sequence ID" value="MDX8487066.1"/>
    <property type="molecule type" value="Genomic_DNA"/>
</dbReference>
<organism evidence="2 3">
    <name type="scientific">Mesorhizobium humile</name>
    <dbReference type="NCBI Taxonomy" id="3072313"/>
    <lineage>
        <taxon>Bacteria</taxon>
        <taxon>Pseudomonadati</taxon>
        <taxon>Pseudomonadota</taxon>
        <taxon>Alphaproteobacteria</taxon>
        <taxon>Hyphomicrobiales</taxon>
        <taxon>Phyllobacteriaceae</taxon>
        <taxon>Mesorhizobium</taxon>
    </lineage>
</organism>
<dbReference type="PROSITE" id="PS51257">
    <property type="entry name" value="PROKAR_LIPOPROTEIN"/>
    <property type="match status" value="1"/>
</dbReference>
<dbReference type="InterPro" id="IPR027417">
    <property type="entry name" value="P-loop_NTPase"/>
</dbReference>
<gene>
    <name evidence="2" type="ORF">RFM52_17810</name>
</gene>
<dbReference type="Proteomes" id="UP001280156">
    <property type="component" value="Unassembled WGS sequence"/>
</dbReference>
<evidence type="ECO:0000313" key="2">
    <source>
        <dbReference type="EMBL" id="MDX8487066.1"/>
    </source>
</evidence>
<feature type="transmembrane region" description="Helical" evidence="1">
    <location>
        <begin position="805"/>
        <end position="824"/>
    </location>
</feature>
<evidence type="ECO:0008006" key="4">
    <source>
        <dbReference type="Google" id="ProtNLM"/>
    </source>
</evidence>
<dbReference type="Gene3D" id="3.40.50.300">
    <property type="entry name" value="P-loop containing nucleotide triphosphate hydrolases"/>
    <property type="match status" value="1"/>
</dbReference>
<dbReference type="RefSeq" id="WP_320292996.1">
    <property type="nucleotide sequence ID" value="NZ_JAVIIU010000001.1"/>
</dbReference>
<keyword evidence="1" id="KW-0812">Transmembrane</keyword>
<reference evidence="2 3" key="1">
    <citation type="submission" date="2023-08" db="EMBL/GenBank/DDBJ databases">
        <title>Implementing the SeqCode for naming new Mesorhizobium species isolated from Vachellia karroo root nodules.</title>
        <authorList>
            <person name="Van Lill M."/>
        </authorList>
    </citation>
    <scope>NUCLEOTIDE SEQUENCE [LARGE SCALE GENOMIC DNA]</scope>
    <source>
        <strain evidence="2 3">VK2B</strain>
    </source>
</reference>
<keyword evidence="3" id="KW-1185">Reference proteome</keyword>
<keyword evidence="1" id="KW-1133">Transmembrane helix</keyword>